<accession>A0A1I3I3T1</accession>
<sequence>MCAFIVRHKTPGLNGGSIRHRPPDLIGDVFVATQR</sequence>
<organism evidence="1 2">
    <name type="scientific">Phytopseudomonas argentinensis</name>
    <dbReference type="NCBI Taxonomy" id="289370"/>
    <lineage>
        <taxon>Bacteria</taxon>
        <taxon>Pseudomonadati</taxon>
        <taxon>Pseudomonadota</taxon>
        <taxon>Gammaproteobacteria</taxon>
        <taxon>Pseudomonadales</taxon>
        <taxon>Pseudomonadaceae</taxon>
        <taxon>Phytopseudomonas</taxon>
    </lineage>
</organism>
<dbReference type="STRING" id="289370.SAMN05216602_1393"/>
<reference evidence="2" key="1">
    <citation type="submission" date="2016-10" db="EMBL/GenBank/DDBJ databases">
        <authorList>
            <person name="Varghese N."/>
            <person name="Submissions S."/>
        </authorList>
    </citation>
    <scope>NUCLEOTIDE SEQUENCE [LARGE SCALE GENOMIC DNA]</scope>
    <source>
        <strain evidence="2">LMG 22563</strain>
    </source>
</reference>
<evidence type="ECO:0000313" key="2">
    <source>
        <dbReference type="Proteomes" id="UP000183018"/>
    </source>
</evidence>
<proteinExistence type="predicted"/>
<dbReference type="EMBL" id="FORC01000001">
    <property type="protein sequence ID" value="SFI42626.1"/>
    <property type="molecule type" value="Genomic_DNA"/>
</dbReference>
<evidence type="ECO:0000313" key="1">
    <source>
        <dbReference type="EMBL" id="SFI42626.1"/>
    </source>
</evidence>
<dbReference type="AlphaFoldDB" id="A0A1I3I3T1"/>
<name>A0A1I3I3T1_9GAMM</name>
<keyword evidence="2" id="KW-1185">Reference proteome</keyword>
<dbReference type="Proteomes" id="UP000183018">
    <property type="component" value="Unassembled WGS sequence"/>
</dbReference>
<gene>
    <name evidence="1" type="ORF">SAMN05216602_1393</name>
</gene>
<protein>
    <submittedName>
        <fullName evidence="1">Uncharacterized protein</fullName>
    </submittedName>
</protein>